<comment type="subcellular location">
    <subcellularLocation>
        <location evidence="1">Endomembrane system</location>
        <topology evidence="1">Multi-pass membrane protein</topology>
    </subcellularLocation>
</comment>
<dbReference type="Proteomes" id="UP000199312">
    <property type="component" value="Unassembled WGS sequence"/>
</dbReference>
<proteinExistence type="predicted"/>
<feature type="transmembrane region" description="Helical" evidence="5">
    <location>
        <begin position="40"/>
        <end position="60"/>
    </location>
</feature>
<dbReference type="AlphaFoldDB" id="A0A1I6PZN8"/>
<evidence type="ECO:0000313" key="7">
    <source>
        <dbReference type="Proteomes" id="UP000199312"/>
    </source>
</evidence>
<dbReference type="InterPro" id="IPR007318">
    <property type="entry name" value="Phopholipid_MeTrfase"/>
</dbReference>
<gene>
    <name evidence="6" type="ORF">SAMN04488006_1369</name>
</gene>
<dbReference type="STRING" id="593133.SAMN04488006_1369"/>
<evidence type="ECO:0000256" key="2">
    <source>
        <dbReference type="ARBA" id="ARBA00022692"/>
    </source>
</evidence>
<dbReference type="PANTHER" id="PTHR12714">
    <property type="entry name" value="PROTEIN-S ISOPRENYLCYSTEINE O-METHYLTRANSFERASE"/>
    <property type="match status" value="1"/>
</dbReference>
<feature type="transmembrane region" description="Helical" evidence="5">
    <location>
        <begin position="134"/>
        <end position="159"/>
    </location>
</feature>
<sequence length="208" mass="24405">MIEKIYLGLILVFFILAFAIRNIKTYLATKQSIRGKSLKLSMSIFISTIMYVLIMLRLTLLKPKWIIEIEILNYHSLKSIGYIVIFVGFILGIFALIAMKNSWRVGIKYNQKTILVTTGIYSISRNPYFLSYNILFLGYILIFPSIILIVLYVLLVIIFHKMILEEEEYLKSIHNAKYEAYKNKVNRYLTINLKLFKVHFNILVTIML</sequence>
<dbReference type="EMBL" id="FOZP01000003">
    <property type="protein sequence ID" value="SFS45677.1"/>
    <property type="molecule type" value="Genomic_DNA"/>
</dbReference>
<feature type="transmembrane region" description="Helical" evidence="5">
    <location>
        <begin position="6"/>
        <end position="28"/>
    </location>
</feature>
<organism evidence="6 7">
    <name type="scientific">Lutibacter maritimus</name>
    <dbReference type="NCBI Taxonomy" id="593133"/>
    <lineage>
        <taxon>Bacteria</taxon>
        <taxon>Pseudomonadati</taxon>
        <taxon>Bacteroidota</taxon>
        <taxon>Flavobacteriia</taxon>
        <taxon>Flavobacteriales</taxon>
        <taxon>Flavobacteriaceae</taxon>
        <taxon>Lutibacter</taxon>
    </lineage>
</organism>
<keyword evidence="6" id="KW-0489">Methyltransferase</keyword>
<dbReference type="GO" id="GO:0012505">
    <property type="term" value="C:endomembrane system"/>
    <property type="evidence" value="ECO:0007669"/>
    <property type="project" value="UniProtKB-SubCell"/>
</dbReference>
<dbReference type="GO" id="GO:0032259">
    <property type="term" value="P:methylation"/>
    <property type="evidence" value="ECO:0007669"/>
    <property type="project" value="UniProtKB-KW"/>
</dbReference>
<dbReference type="PANTHER" id="PTHR12714:SF9">
    <property type="entry name" value="PROTEIN-S-ISOPRENYLCYSTEINE O-METHYLTRANSFERASE"/>
    <property type="match status" value="1"/>
</dbReference>
<evidence type="ECO:0000256" key="5">
    <source>
        <dbReference type="SAM" id="Phobius"/>
    </source>
</evidence>
<accession>A0A1I6PZN8</accession>
<evidence type="ECO:0000256" key="3">
    <source>
        <dbReference type="ARBA" id="ARBA00022989"/>
    </source>
</evidence>
<reference evidence="7" key="1">
    <citation type="submission" date="2016-10" db="EMBL/GenBank/DDBJ databases">
        <authorList>
            <person name="Varghese N."/>
            <person name="Submissions S."/>
        </authorList>
    </citation>
    <scope>NUCLEOTIDE SEQUENCE [LARGE SCALE GENOMIC DNA]</scope>
    <source>
        <strain evidence="7">DSM 24450</strain>
    </source>
</reference>
<evidence type="ECO:0000256" key="1">
    <source>
        <dbReference type="ARBA" id="ARBA00004127"/>
    </source>
</evidence>
<keyword evidence="6" id="KW-0808">Transferase</keyword>
<dbReference type="Gene3D" id="1.20.120.1630">
    <property type="match status" value="1"/>
</dbReference>
<name>A0A1I6PZN8_9FLAO</name>
<dbReference type="RefSeq" id="WP_090224113.1">
    <property type="nucleotide sequence ID" value="NZ_FOZP01000003.1"/>
</dbReference>
<protein>
    <submittedName>
        <fullName evidence="6">Phospholipid methyltransferase</fullName>
    </submittedName>
</protein>
<keyword evidence="4 5" id="KW-0472">Membrane</keyword>
<keyword evidence="2 5" id="KW-0812">Transmembrane</keyword>
<dbReference type="OrthoDB" id="9782395at2"/>
<keyword evidence="3 5" id="KW-1133">Transmembrane helix</keyword>
<feature type="transmembrane region" description="Helical" evidence="5">
    <location>
        <begin position="80"/>
        <end position="99"/>
    </location>
</feature>
<evidence type="ECO:0000313" key="6">
    <source>
        <dbReference type="EMBL" id="SFS45677.1"/>
    </source>
</evidence>
<evidence type="ECO:0000256" key="4">
    <source>
        <dbReference type="ARBA" id="ARBA00023136"/>
    </source>
</evidence>
<keyword evidence="7" id="KW-1185">Reference proteome</keyword>
<dbReference type="GO" id="GO:0008168">
    <property type="term" value="F:methyltransferase activity"/>
    <property type="evidence" value="ECO:0007669"/>
    <property type="project" value="UniProtKB-KW"/>
</dbReference>
<dbReference type="Pfam" id="PF04191">
    <property type="entry name" value="PEMT"/>
    <property type="match status" value="1"/>
</dbReference>